<keyword evidence="5" id="KW-0653">Protein transport</keyword>
<evidence type="ECO:0000256" key="4">
    <source>
        <dbReference type="ARBA" id="ARBA00022753"/>
    </source>
</evidence>
<dbReference type="EMBL" id="GEMB01000721">
    <property type="protein sequence ID" value="JAS02416.1"/>
    <property type="molecule type" value="Transcribed_RNA"/>
</dbReference>
<dbReference type="PANTHER" id="PTHR22761">
    <property type="entry name" value="CHARGED MULTIVESICULAR BODY PROTEIN"/>
    <property type="match status" value="1"/>
</dbReference>
<dbReference type="GO" id="GO:0006900">
    <property type="term" value="P:vesicle budding from membrane"/>
    <property type="evidence" value="ECO:0007669"/>
    <property type="project" value="TreeGrafter"/>
</dbReference>
<feature type="non-terminal residue" evidence="8">
    <location>
        <position position="163"/>
    </location>
</feature>
<evidence type="ECO:0000313" key="8">
    <source>
        <dbReference type="EMBL" id="JAS02416.1"/>
    </source>
</evidence>
<keyword evidence="7" id="KW-0175">Coiled coil</keyword>
<evidence type="ECO:0000256" key="2">
    <source>
        <dbReference type="ARBA" id="ARBA00006190"/>
    </source>
</evidence>
<dbReference type="GO" id="GO:0000815">
    <property type="term" value="C:ESCRT III complex"/>
    <property type="evidence" value="ECO:0007669"/>
    <property type="project" value="TreeGrafter"/>
</dbReference>
<name>A0A161MJX3_TRIIF</name>
<accession>A0A161MJX3</accession>
<keyword evidence="4" id="KW-0967">Endosome</keyword>
<evidence type="ECO:0000256" key="5">
    <source>
        <dbReference type="ARBA" id="ARBA00022927"/>
    </source>
</evidence>
<sequence length="163" mass="18896">QTSNLYNCVYRFLFTSHLDPKFISLKIIMGQSSRKPSKVTKQDIAILTIKFLRDSIKICLHKAECIIKDEQEITKKLLINGHREKAKSLLRRKLTLQNYLKAADQQLENLENVIFRLESSHMERKVIEALNVGNVALKNANNIMDVKYVKRILLETSEGIKKQ</sequence>
<dbReference type="AlphaFoldDB" id="A0A161MJX3"/>
<protein>
    <submittedName>
        <fullName evidence="8">Charged multivesicular body protein 6</fullName>
    </submittedName>
</protein>
<dbReference type="Pfam" id="PF03357">
    <property type="entry name" value="Snf7"/>
    <property type="match status" value="1"/>
</dbReference>
<evidence type="ECO:0000256" key="7">
    <source>
        <dbReference type="SAM" id="Coils"/>
    </source>
</evidence>
<feature type="coiled-coil region" evidence="7">
    <location>
        <begin position="93"/>
        <end position="120"/>
    </location>
</feature>
<dbReference type="GO" id="GO:0005771">
    <property type="term" value="C:multivesicular body"/>
    <property type="evidence" value="ECO:0007669"/>
    <property type="project" value="TreeGrafter"/>
</dbReference>
<proteinExistence type="inferred from homology"/>
<dbReference type="GO" id="GO:0015031">
    <property type="term" value="P:protein transport"/>
    <property type="evidence" value="ECO:0007669"/>
    <property type="project" value="UniProtKB-KW"/>
</dbReference>
<comment type="similarity">
    <text evidence="2">Belongs to the SNF7 family.</text>
</comment>
<organism evidence="8">
    <name type="scientific">Triatoma infestans</name>
    <name type="common">Assassin bug</name>
    <dbReference type="NCBI Taxonomy" id="30076"/>
    <lineage>
        <taxon>Eukaryota</taxon>
        <taxon>Metazoa</taxon>
        <taxon>Ecdysozoa</taxon>
        <taxon>Arthropoda</taxon>
        <taxon>Hexapoda</taxon>
        <taxon>Insecta</taxon>
        <taxon>Pterygota</taxon>
        <taxon>Neoptera</taxon>
        <taxon>Paraneoptera</taxon>
        <taxon>Hemiptera</taxon>
        <taxon>Heteroptera</taxon>
        <taxon>Panheteroptera</taxon>
        <taxon>Cimicomorpha</taxon>
        <taxon>Reduviidae</taxon>
        <taxon>Triatominae</taxon>
        <taxon>Triatoma</taxon>
    </lineage>
</organism>
<evidence type="ECO:0000256" key="3">
    <source>
        <dbReference type="ARBA" id="ARBA00022448"/>
    </source>
</evidence>
<reference evidence="8" key="1">
    <citation type="submission" date="2016-04" db="EMBL/GenBank/DDBJ databases">
        <authorList>
            <person name="Calderon-Fernandez G.M.Sr."/>
        </authorList>
    </citation>
    <scope>NUCLEOTIDE SEQUENCE</scope>
    <source>
        <strain evidence="8">Int1</strain>
        <tissue evidence="8">Integument</tissue>
    </source>
</reference>
<evidence type="ECO:0000256" key="6">
    <source>
        <dbReference type="ARBA" id="ARBA00023136"/>
    </source>
</evidence>
<keyword evidence="6" id="KW-0472">Membrane</keyword>
<feature type="non-terminal residue" evidence="8">
    <location>
        <position position="1"/>
    </location>
</feature>
<dbReference type="InterPro" id="IPR005024">
    <property type="entry name" value="Snf7_fam"/>
</dbReference>
<comment type="subcellular location">
    <subcellularLocation>
        <location evidence="1">Endosome membrane</location>
    </subcellularLocation>
</comment>
<dbReference type="GO" id="GO:0032511">
    <property type="term" value="P:late endosome to vacuole transport via multivesicular body sorting pathway"/>
    <property type="evidence" value="ECO:0007669"/>
    <property type="project" value="TreeGrafter"/>
</dbReference>
<keyword evidence="3" id="KW-0813">Transport</keyword>
<evidence type="ECO:0000256" key="1">
    <source>
        <dbReference type="ARBA" id="ARBA00004608"/>
    </source>
</evidence>
<dbReference type="PANTHER" id="PTHR22761:SF5">
    <property type="entry name" value="CHARGED MULTIVESICULAR BODY PROTEIN 6"/>
    <property type="match status" value="1"/>
</dbReference>
<reference evidence="8" key="2">
    <citation type="journal article" date="2017" name="J. Med. Entomol.">
        <title>Transcriptome Analysis of the Triatoma infestans (Hemiptera: Reduviidae) Integument.</title>
        <authorList>
            <person name="Calderon-Fernandez G.M."/>
            <person name="Moriconi D.E."/>
            <person name="Dulbecco A.B."/>
            <person name="Juarez M.P."/>
        </authorList>
    </citation>
    <scope>NUCLEOTIDE SEQUENCE</scope>
    <source>
        <strain evidence="8">Int1</strain>
        <tissue evidence="8">Integument</tissue>
    </source>
</reference>